<evidence type="ECO:0000256" key="5">
    <source>
        <dbReference type="ARBA" id="ARBA00023136"/>
    </source>
</evidence>
<dbReference type="Pfam" id="PF02537">
    <property type="entry name" value="CRCB"/>
    <property type="match status" value="1"/>
</dbReference>
<sequence>MQNTIWRWRDAAAVFSGGCLGGAARYGVGLWFHDGTNLLGTTAVNLTGSFLLALITYGLALYVDLPDWLILALGTGFVGAFTTFSTLFVNVVAHAASQPAFVAVMLVVNLVGGLAAAMLGYWVATAWAERYNKW</sequence>
<dbReference type="RefSeq" id="WP_056956642.1">
    <property type="nucleotide sequence ID" value="NZ_AZFJ01000046.1"/>
</dbReference>
<comment type="subcellular location">
    <subcellularLocation>
        <location evidence="1 10">Cell membrane</location>
        <topology evidence="1 10">Multi-pass membrane protein</topology>
    </subcellularLocation>
</comment>
<feature type="transmembrane region" description="Helical" evidence="10">
    <location>
        <begin position="69"/>
        <end position="93"/>
    </location>
</feature>
<dbReference type="InterPro" id="IPR003691">
    <property type="entry name" value="FluC"/>
</dbReference>
<dbReference type="EMBL" id="AZFJ01000046">
    <property type="protein sequence ID" value="KRL86253.1"/>
    <property type="molecule type" value="Genomic_DNA"/>
</dbReference>
<keyword evidence="10" id="KW-0479">Metal-binding</keyword>
<evidence type="ECO:0000256" key="1">
    <source>
        <dbReference type="ARBA" id="ARBA00004651"/>
    </source>
</evidence>
<comment type="activity regulation">
    <text evidence="10">Na(+) is not transported, but it plays an essential structural role and its presence is essential for fluoride channel function.</text>
</comment>
<evidence type="ECO:0000256" key="10">
    <source>
        <dbReference type="HAMAP-Rule" id="MF_00454"/>
    </source>
</evidence>
<name>A0A0R1TYS1_9LACO</name>
<evidence type="ECO:0000256" key="2">
    <source>
        <dbReference type="ARBA" id="ARBA00022475"/>
    </source>
</evidence>
<gene>
    <name evidence="10" type="primary">fluC</name>
    <name evidence="10" type="synonym">crcB</name>
    <name evidence="11" type="ORF">FC50_GL001002</name>
</gene>
<evidence type="ECO:0000313" key="11">
    <source>
        <dbReference type="EMBL" id="KRL86253.1"/>
    </source>
</evidence>
<keyword evidence="10" id="KW-0915">Sodium</keyword>
<evidence type="ECO:0000256" key="8">
    <source>
        <dbReference type="ARBA" id="ARBA00035585"/>
    </source>
</evidence>
<comment type="function">
    <text evidence="9 10">Fluoride-specific ion channel. Important for reducing fluoride concentration in the cell, thus reducing its toxicity.</text>
</comment>
<dbReference type="PATRIC" id="fig|1423783.4.peg.1037"/>
<evidence type="ECO:0000256" key="6">
    <source>
        <dbReference type="ARBA" id="ARBA00023303"/>
    </source>
</evidence>
<dbReference type="GO" id="GO:0005886">
    <property type="term" value="C:plasma membrane"/>
    <property type="evidence" value="ECO:0007669"/>
    <property type="project" value="UniProtKB-SubCell"/>
</dbReference>
<comment type="similarity">
    <text evidence="7 10">Belongs to the fluoride channel Fluc/FEX (TC 1.A.43) family.</text>
</comment>
<feature type="binding site" evidence="10">
    <location>
        <position position="79"/>
    </location>
    <ligand>
        <name>Na(+)</name>
        <dbReference type="ChEBI" id="CHEBI:29101"/>
        <note>structural</note>
    </ligand>
</feature>
<dbReference type="STRING" id="1423783.FC50_GL001002"/>
<keyword evidence="6 10" id="KW-0407">Ion channel</keyword>
<comment type="caution">
    <text evidence="11">The sequence shown here is derived from an EMBL/GenBank/DDBJ whole genome shotgun (WGS) entry which is preliminary data.</text>
</comment>
<dbReference type="HAMAP" id="MF_00454">
    <property type="entry name" value="FluC"/>
    <property type="match status" value="1"/>
</dbReference>
<dbReference type="GO" id="GO:0046872">
    <property type="term" value="F:metal ion binding"/>
    <property type="evidence" value="ECO:0007669"/>
    <property type="project" value="UniProtKB-KW"/>
</dbReference>
<accession>A0A0R1TYS1</accession>
<keyword evidence="2 10" id="KW-1003">Cell membrane</keyword>
<evidence type="ECO:0000256" key="3">
    <source>
        <dbReference type="ARBA" id="ARBA00022692"/>
    </source>
</evidence>
<proteinExistence type="inferred from homology"/>
<keyword evidence="10" id="KW-0406">Ion transport</keyword>
<evidence type="ECO:0000256" key="7">
    <source>
        <dbReference type="ARBA" id="ARBA00035120"/>
    </source>
</evidence>
<keyword evidence="12" id="KW-1185">Reference proteome</keyword>
<dbReference type="OrthoDB" id="9799631at2"/>
<feature type="transmembrane region" description="Helical" evidence="10">
    <location>
        <begin position="44"/>
        <end position="63"/>
    </location>
</feature>
<dbReference type="AlphaFoldDB" id="A0A0R1TYS1"/>
<feature type="transmembrane region" description="Helical" evidence="10">
    <location>
        <begin position="100"/>
        <end position="124"/>
    </location>
</feature>
<evidence type="ECO:0000256" key="4">
    <source>
        <dbReference type="ARBA" id="ARBA00022989"/>
    </source>
</evidence>
<dbReference type="GO" id="GO:0062054">
    <property type="term" value="F:fluoride channel activity"/>
    <property type="evidence" value="ECO:0007669"/>
    <property type="project" value="UniProtKB-UniRule"/>
</dbReference>
<protein>
    <recommendedName>
        <fullName evidence="10">Fluoride-specific ion channel FluC</fullName>
    </recommendedName>
</protein>
<feature type="binding site" evidence="10">
    <location>
        <position position="82"/>
    </location>
    <ligand>
        <name>Na(+)</name>
        <dbReference type="ChEBI" id="CHEBI:29101"/>
        <note>structural</note>
    </ligand>
</feature>
<evidence type="ECO:0000256" key="9">
    <source>
        <dbReference type="ARBA" id="ARBA00049940"/>
    </source>
</evidence>
<comment type="catalytic activity">
    <reaction evidence="8">
        <text>fluoride(in) = fluoride(out)</text>
        <dbReference type="Rhea" id="RHEA:76159"/>
        <dbReference type="ChEBI" id="CHEBI:17051"/>
    </reaction>
    <physiologicalReaction direction="left-to-right" evidence="8">
        <dbReference type="Rhea" id="RHEA:76160"/>
    </physiologicalReaction>
</comment>
<feature type="transmembrane region" description="Helical" evidence="10">
    <location>
        <begin position="12"/>
        <end position="32"/>
    </location>
</feature>
<reference evidence="11 12" key="1">
    <citation type="journal article" date="2015" name="Genome Announc.">
        <title>Expanding the biotechnology potential of lactobacilli through comparative genomics of 213 strains and associated genera.</title>
        <authorList>
            <person name="Sun Z."/>
            <person name="Harris H.M."/>
            <person name="McCann A."/>
            <person name="Guo C."/>
            <person name="Argimon S."/>
            <person name="Zhang W."/>
            <person name="Yang X."/>
            <person name="Jeffery I.B."/>
            <person name="Cooney J.C."/>
            <person name="Kagawa T.F."/>
            <person name="Liu W."/>
            <person name="Song Y."/>
            <person name="Salvetti E."/>
            <person name="Wrobel A."/>
            <person name="Rasinkangas P."/>
            <person name="Parkhill J."/>
            <person name="Rea M.C."/>
            <person name="O'Sullivan O."/>
            <person name="Ritari J."/>
            <person name="Douillard F.P."/>
            <person name="Paul Ross R."/>
            <person name="Yang R."/>
            <person name="Briner A.E."/>
            <person name="Felis G.E."/>
            <person name="de Vos W.M."/>
            <person name="Barrangou R."/>
            <person name="Klaenhammer T.R."/>
            <person name="Caufield P.W."/>
            <person name="Cui Y."/>
            <person name="Zhang H."/>
            <person name="O'Toole P.W."/>
        </authorList>
    </citation>
    <scope>NUCLEOTIDE SEQUENCE [LARGE SCALE GENOMIC DNA]</scope>
    <source>
        <strain evidence="11 12">DSM 15945</strain>
    </source>
</reference>
<organism evidence="11 12">
    <name type="scientific">Lacticaseibacillus pantheris DSM 15945 = JCM 12539 = NBRC 106106</name>
    <dbReference type="NCBI Taxonomy" id="1423783"/>
    <lineage>
        <taxon>Bacteria</taxon>
        <taxon>Bacillati</taxon>
        <taxon>Bacillota</taxon>
        <taxon>Bacilli</taxon>
        <taxon>Lactobacillales</taxon>
        <taxon>Lactobacillaceae</taxon>
        <taxon>Lacticaseibacillus</taxon>
    </lineage>
</organism>
<keyword evidence="10" id="KW-0813">Transport</keyword>
<keyword evidence="5 10" id="KW-0472">Membrane</keyword>
<dbReference type="GO" id="GO:0140114">
    <property type="term" value="P:cellular detoxification of fluoride"/>
    <property type="evidence" value="ECO:0007669"/>
    <property type="project" value="UniProtKB-UniRule"/>
</dbReference>
<evidence type="ECO:0000313" key="12">
    <source>
        <dbReference type="Proteomes" id="UP000051922"/>
    </source>
</evidence>
<keyword evidence="4 10" id="KW-1133">Transmembrane helix</keyword>
<dbReference type="Proteomes" id="UP000051922">
    <property type="component" value="Unassembled WGS sequence"/>
</dbReference>
<keyword evidence="3 10" id="KW-0812">Transmembrane</keyword>